<accession>C3TWX8</accession>
<dbReference type="GeneID" id="7804625"/>
<dbReference type="KEGG" id="vg:7804625"/>
<dbReference type="EMBL" id="FJ227128">
    <property type="protein sequence ID" value="ACO53520.1"/>
    <property type="molecule type" value="Genomic_DNA"/>
</dbReference>
<reference evidence="2 3" key="1">
    <citation type="journal article" date="2009" name="Virus Genes">
        <title>Morphology and genome of Euproctis pseudoconspersa nucleopolyhedrovirus.</title>
        <authorList>
            <person name="Tang X.D."/>
            <person name="Xiao Q."/>
            <person name="Ma X.C."/>
            <person name="Zhu Z.R."/>
            <person name="Zhang C.X."/>
        </authorList>
    </citation>
    <scope>NUCLEOTIDE SEQUENCE [LARGE SCALE GENOMIC DNA]</scope>
    <source>
        <strain evidence="2 3">Hangzhou</strain>
    </source>
</reference>
<keyword evidence="3" id="KW-1185">Reference proteome</keyword>
<feature type="transmembrane region" description="Helical" evidence="1">
    <location>
        <begin position="69"/>
        <end position="96"/>
    </location>
</feature>
<dbReference type="Proteomes" id="UP000203846">
    <property type="component" value="Segment"/>
</dbReference>
<dbReference type="RefSeq" id="YP_002854680.1">
    <property type="nucleotide sequence ID" value="NC_012639.1"/>
</dbReference>
<dbReference type="InterPro" id="IPR009261">
    <property type="entry name" value="AcMNPV_AC78"/>
</dbReference>
<evidence type="ECO:0000256" key="1">
    <source>
        <dbReference type="SAM" id="Phobius"/>
    </source>
</evidence>
<organism evidence="2 3">
    <name type="scientific">Euproctis pseudoconspersa nucleopolyhedrovirus</name>
    <dbReference type="NCBI Taxonomy" id="307467"/>
    <lineage>
        <taxon>Viruses</taxon>
        <taxon>Viruses incertae sedis</taxon>
        <taxon>Naldaviricetes</taxon>
        <taxon>Lefavirales</taxon>
        <taxon>Baculoviridae</taxon>
        <taxon>Alphabaculovirus</taxon>
        <taxon>Alphabaculovirus eupseudoconspersae</taxon>
    </lineage>
</organism>
<dbReference type="Pfam" id="PF06024">
    <property type="entry name" value="Orf78"/>
    <property type="match status" value="1"/>
</dbReference>
<keyword evidence="1" id="KW-1133">Transmembrane helix</keyword>
<dbReference type="OrthoDB" id="23668at10239"/>
<protein>
    <recommendedName>
        <fullName evidence="4">Ac78</fullName>
    </recommendedName>
</protein>
<name>C3TWX8_9ABAC</name>
<keyword evidence="1" id="KW-0812">Transmembrane</keyword>
<keyword evidence="1" id="KW-0472">Membrane</keyword>
<proteinExistence type="predicted"/>
<sequence>MSLEVPYERLGVNATVNFIPLKVDVNDVVDNRSGGSQTPAETFESFANVHNVNDNYHSLVYQNSNSANAMLIALMSLFCIIVIVYVAYSIYFFIILRDRESDRQQKFF</sequence>
<evidence type="ECO:0008006" key="4">
    <source>
        <dbReference type="Google" id="ProtNLM"/>
    </source>
</evidence>
<evidence type="ECO:0000313" key="2">
    <source>
        <dbReference type="EMBL" id="ACO53520.1"/>
    </source>
</evidence>
<evidence type="ECO:0000313" key="3">
    <source>
        <dbReference type="Proteomes" id="UP000203846"/>
    </source>
</evidence>